<dbReference type="InterPro" id="IPR018056">
    <property type="entry name" value="Kringle_CS"/>
</dbReference>
<dbReference type="GO" id="GO:0033628">
    <property type="term" value="P:regulation of cell adhesion mediated by integrin"/>
    <property type="evidence" value="ECO:0007669"/>
    <property type="project" value="Ensembl"/>
</dbReference>
<keyword evidence="14 17" id="KW-1015">Disulfide bond</keyword>
<dbReference type="PANTHER" id="PTHR24264:SF38">
    <property type="entry name" value="UROKINASE-TYPE PLASMINOGEN ACTIVATOR"/>
    <property type="match status" value="1"/>
</dbReference>
<dbReference type="Gene3D" id="2.40.20.10">
    <property type="entry name" value="Plasminogen Kringle 4"/>
    <property type="match status" value="1"/>
</dbReference>
<feature type="compositionally biased region" description="Low complexity" evidence="20">
    <location>
        <begin position="94"/>
        <end position="105"/>
    </location>
</feature>
<dbReference type="PRINTS" id="PR00018">
    <property type="entry name" value="KRINGLE"/>
</dbReference>
<dbReference type="InterPro" id="IPR000001">
    <property type="entry name" value="Kringle"/>
</dbReference>
<dbReference type="PROSITE" id="PS00135">
    <property type="entry name" value="TRYPSIN_SER"/>
    <property type="match status" value="1"/>
</dbReference>
<keyword evidence="9 19" id="KW-0645">Protease</keyword>
<dbReference type="GO" id="GO:0045742">
    <property type="term" value="P:positive regulation of epidermal growth factor receptor signaling pathway"/>
    <property type="evidence" value="ECO:0007669"/>
    <property type="project" value="Ensembl"/>
</dbReference>
<comment type="caution">
    <text evidence="17">Lacks conserved residue(s) required for the propagation of feature annotation.</text>
</comment>
<evidence type="ECO:0000256" key="10">
    <source>
        <dbReference type="ARBA" id="ARBA00022729"/>
    </source>
</evidence>
<dbReference type="InterPro" id="IPR018114">
    <property type="entry name" value="TRYPSIN_HIS"/>
</dbReference>
<evidence type="ECO:0000256" key="18">
    <source>
        <dbReference type="PROSITE-ProRule" id="PRU00121"/>
    </source>
</evidence>
<keyword evidence="7 17" id="KW-0245">EGF-like domain</keyword>
<reference evidence="24 26" key="1">
    <citation type="journal article" date="2005" name="Nature">
        <title>Genome sequence, comparative analysis and haplotype structure of the domestic dog.</title>
        <authorList>
            <consortium name="Broad Sequencing Platform"/>
            <person name="Lindblad-Toh K."/>
            <person name="Wade C.M."/>
            <person name="Mikkelsen T.S."/>
            <person name="Karlsson E.K."/>
            <person name="Jaffe D.B."/>
            <person name="Kamal M."/>
            <person name="Clamp M."/>
            <person name="Chang J.L."/>
            <person name="Kulbokas E.J. III"/>
            <person name="Zody M.C."/>
            <person name="Mauceli E."/>
            <person name="Xie X."/>
            <person name="Breen M."/>
            <person name="Wayne R.K."/>
            <person name="Ostrander E.A."/>
            <person name="Ponting C.P."/>
            <person name="Galibert F."/>
            <person name="Smith D.R."/>
            <person name="DeJong P.J."/>
            <person name="Kirkness E."/>
            <person name="Alvarez P."/>
            <person name="Biagi T."/>
            <person name="Brockman W."/>
            <person name="Butler J."/>
            <person name="Chin C.W."/>
            <person name="Cook A."/>
            <person name="Cuff J."/>
            <person name="Daly M.J."/>
            <person name="DeCaprio D."/>
            <person name="Gnerre S."/>
            <person name="Grabherr M."/>
            <person name="Kellis M."/>
            <person name="Kleber M."/>
            <person name="Bardeleben C."/>
            <person name="Goodstadt L."/>
            <person name="Heger A."/>
            <person name="Hitte C."/>
            <person name="Kim L."/>
            <person name="Koepfli K.P."/>
            <person name="Parker H.G."/>
            <person name="Pollinger J.P."/>
            <person name="Searle S.M."/>
            <person name="Sutter N.B."/>
            <person name="Thomas R."/>
            <person name="Webber C."/>
            <person name="Baldwin J."/>
            <person name="Abebe A."/>
            <person name="Abouelleil A."/>
            <person name="Aftuck L."/>
            <person name="Ait-Zahra M."/>
            <person name="Aldredge T."/>
            <person name="Allen N."/>
            <person name="An P."/>
            <person name="Anderson S."/>
            <person name="Antoine C."/>
            <person name="Arachchi H."/>
            <person name="Aslam A."/>
            <person name="Ayotte L."/>
            <person name="Bachantsang P."/>
            <person name="Barry A."/>
            <person name="Bayul T."/>
            <person name="Benamara M."/>
            <person name="Berlin A."/>
            <person name="Bessette D."/>
            <person name="Blitshteyn B."/>
            <person name="Bloom T."/>
            <person name="Blye J."/>
            <person name="Boguslavskiy L."/>
            <person name="Bonnet C."/>
            <person name="Boukhgalter B."/>
            <person name="Brown A."/>
            <person name="Cahill P."/>
            <person name="Calixte N."/>
            <person name="Camarata J."/>
            <person name="Cheshatsang Y."/>
            <person name="Chu J."/>
            <person name="Citroen M."/>
            <person name="Collymore A."/>
            <person name="Cooke P."/>
            <person name="Dawoe T."/>
            <person name="Daza R."/>
            <person name="Decktor K."/>
            <person name="DeGray S."/>
            <person name="Dhargay N."/>
            <person name="Dooley K."/>
            <person name="Dooley K."/>
            <person name="Dorje P."/>
            <person name="Dorjee K."/>
            <person name="Dorris L."/>
            <person name="Duffey N."/>
            <person name="Dupes A."/>
            <person name="Egbiremolen O."/>
            <person name="Elong R."/>
            <person name="Falk J."/>
            <person name="Farina A."/>
            <person name="Faro S."/>
            <person name="Ferguson D."/>
            <person name="Ferreira P."/>
            <person name="Fisher S."/>
            <person name="FitzGerald M."/>
            <person name="Foley K."/>
            <person name="Foley C."/>
            <person name="Franke A."/>
            <person name="Friedrich D."/>
            <person name="Gage D."/>
            <person name="Garber M."/>
            <person name="Gearin G."/>
            <person name="Giannoukos G."/>
            <person name="Goode T."/>
            <person name="Goyette A."/>
            <person name="Graham J."/>
            <person name="Grandbois E."/>
            <person name="Gyaltsen K."/>
            <person name="Hafez N."/>
            <person name="Hagopian D."/>
            <person name="Hagos B."/>
            <person name="Hall J."/>
            <person name="Healy C."/>
            <person name="Hegarty R."/>
            <person name="Honan T."/>
            <person name="Horn A."/>
            <person name="Houde N."/>
            <person name="Hughes L."/>
            <person name="Hunnicutt L."/>
            <person name="Husby M."/>
            <person name="Jester B."/>
            <person name="Jones C."/>
            <person name="Kamat A."/>
            <person name="Kanga B."/>
            <person name="Kells C."/>
            <person name="Khazanovich D."/>
            <person name="Kieu A.C."/>
            <person name="Kisner P."/>
            <person name="Kumar M."/>
            <person name="Lance K."/>
            <person name="Landers T."/>
            <person name="Lara M."/>
            <person name="Lee W."/>
            <person name="Leger J.P."/>
            <person name="Lennon N."/>
            <person name="Leuper L."/>
            <person name="LeVine S."/>
            <person name="Liu J."/>
            <person name="Liu X."/>
            <person name="Lokyitsang Y."/>
            <person name="Lokyitsang T."/>
            <person name="Lui A."/>
            <person name="Macdonald J."/>
            <person name="Major J."/>
            <person name="Marabella R."/>
            <person name="Maru K."/>
            <person name="Matthews C."/>
            <person name="McDonough S."/>
            <person name="Mehta T."/>
            <person name="Meldrim J."/>
            <person name="Melnikov A."/>
            <person name="Meneus L."/>
            <person name="Mihalev A."/>
            <person name="Mihova T."/>
            <person name="Miller K."/>
            <person name="Mittelman R."/>
            <person name="Mlenga V."/>
            <person name="Mulrain L."/>
            <person name="Munson G."/>
            <person name="Navidi A."/>
            <person name="Naylor J."/>
            <person name="Nguyen T."/>
            <person name="Nguyen N."/>
            <person name="Nguyen C."/>
            <person name="Nguyen T."/>
            <person name="Nicol R."/>
            <person name="Norbu N."/>
            <person name="Norbu C."/>
            <person name="Novod N."/>
            <person name="Nyima T."/>
            <person name="Olandt P."/>
            <person name="O'Neill B."/>
            <person name="O'Neill K."/>
            <person name="Osman S."/>
            <person name="Oyono L."/>
            <person name="Patti C."/>
            <person name="Perrin D."/>
            <person name="Phunkhang P."/>
            <person name="Pierre F."/>
            <person name="Priest M."/>
            <person name="Rachupka A."/>
            <person name="Raghuraman S."/>
            <person name="Rameau R."/>
            <person name="Ray V."/>
            <person name="Raymond C."/>
            <person name="Rege F."/>
            <person name="Rise C."/>
            <person name="Rogers J."/>
            <person name="Rogov P."/>
            <person name="Sahalie J."/>
            <person name="Settipalli S."/>
            <person name="Sharpe T."/>
            <person name="Shea T."/>
            <person name="Sheehan M."/>
            <person name="Sherpa N."/>
            <person name="Shi J."/>
            <person name="Shih D."/>
            <person name="Sloan J."/>
            <person name="Smith C."/>
            <person name="Sparrow T."/>
            <person name="Stalker J."/>
            <person name="Stange-Thomann N."/>
            <person name="Stavropoulos S."/>
            <person name="Stone C."/>
            <person name="Stone S."/>
            <person name="Sykes S."/>
            <person name="Tchuinga P."/>
            <person name="Tenzing P."/>
            <person name="Tesfaye S."/>
            <person name="Thoulutsang D."/>
            <person name="Thoulutsang Y."/>
            <person name="Topham K."/>
            <person name="Topping I."/>
            <person name="Tsamla T."/>
            <person name="Vassiliev H."/>
            <person name="Venkataraman V."/>
            <person name="Vo A."/>
            <person name="Wangchuk T."/>
            <person name="Wangdi T."/>
            <person name="Weiand M."/>
            <person name="Wilkinson J."/>
            <person name="Wilson A."/>
            <person name="Yadav S."/>
            <person name="Yang S."/>
            <person name="Yang X."/>
            <person name="Young G."/>
            <person name="Yu Q."/>
            <person name="Zainoun J."/>
            <person name="Zembek L."/>
            <person name="Zimmer A."/>
            <person name="Lander E.S."/>
        </authorList>
    </citation>
    <scope>NUCLEOTIDE SEQUENCE [LARGE SCALE GENOMIC DNA]</scope>
    <source>
        <strain evidence="24">Boxer</strain>
    </source>
</reference>
<dbReference type="Proteomes" id="UP000002254">
    <property type="component" value="Chromosome 4"/>
</dbReference>
<evidence type="ECO:0000256" key="12">
    <source>
        <dbReference type="ARBA" id="ARBA00022825"/>
    </source>
</evidence>
<evidence type="ECO:0000256" key="19">
    <source>
        <dbReference type="RuleBase" id="RU363034"/>
    </source>
</evidence>
<dbReference type="Proteomes" id="UP000694429">
    <property type="component" value="Chromosome 4"/>
</dbReference>
<dbReference type="GO" id="GO:0014910">
    <property type="term" value="P:regulation of smooth muscle cell migration"/>
    <property type="evidence" value="ECO:0007669"/>
    <property type="project" value="Ensembl"/>
</dbReference>
<keyword evidence="10" id="KW-0732">Signal</keyword>
<feature type="disulfide bond" evidence="17">
    <location>
        <begin position="165"/>
        <end position="174"/>
    </location>
</feature>
<dbReference type="PROSITE" id="PS00022">
    <property type="entry name" value="EGF_1"/>
    <property type="match status" value="1"/>
</dbReference>
<evidence type="ECO:0000256" key="14">
    <source>
        <dbReference type="ARBA" id="ARBA00023157"/>
    </source>
</evidence>
<evidence type="ECO:0000313" key="27">
    <source>
        <dbReference type="Proteomes" id="UP000694429"/>
    </source>
</evidence>
<gene>
    <name evidence="24" type="primary">PLAU</name>
</gene>
<evidence type="ECO:0000256" key="6">
    <source>
        <dbReference type="ARBA" id="ARBA00022525"/>
    </source>
</evidence>
<keyword evidence="12 19" id="KW-0720">Serine protease</keyword>
<dbReference type="InterPro" id="IPR013806">
    <property type="entry name" value="Kringle-like"/>
</dbReference>
<dbReference type="PRINTS" id="PR00722">
    <property type="entry name" value="CHYMOTRYPSIN"/>
</dbReference>
<dbReference type="GO" id="GO:0097180">
    <property type="term" value="C:serine protease inhibitor complex"/>
    <property type="evidence" value="ECO:0007669"/>
    <property type="project" value="Ensembl"/>
</dbReference>
<dbReference type="GO" id="GO:0098637">
    <property type="term" value="C:protein complex involved in cell-matrix adhesion"/>
    <property type="evidence" value="ECO:0007669"/>
    <property type="project" value="Ensembl"/>
</dbReference>
<reference evidence="25" key="2">
    <citation type="submission" date="2019-03" db="EMBL/GenBank/DDBJ databases">
        <authorList>
            <person name="Warren W.C."/>
            <person name="Johnson G.S."/>
        </authorList>
    </citation>
    <scope>NUCLEOTIDE SEQUENCE [LARGE SCALE GENOMIC DNA]</scope>
    <source>
        <strain evidence="25">Basenji</strain>
    </source>
</reference>
<evidence type="ECO:0000256" key="11">
    <source>
        <dbReference type="ARBA" id="ARBA00022801"/>
    </source>
</evidence>
<evidence type="ECO:0000256" key="15">
    <source>
        <dbReference type="ARBA" id="ARBA00023202"/>
    </source>
</evidence>
<dbReference type="GO" id="GO:0014909">
    <property type="term" value="P:smooth muscle cell migration"/>
    <property type="evidence" value="ECO:0007669"/>
    <property type="project" value="Ensembl"/>
</dbReference>
<dbReference type="SUPFAM" id="SSF50494">
    <property type="entry name" value="Trypsin-like serine proteases"/>
    <property type="match status" value="1"/>
</dbReference>
<dbReference type="SMART" id="SM00020">
    <property type="entry name" value="Tryp_SPc"/>
    <property type="match status" value="1"/>
</dbReference>
<dbReference type="Ensembl" id="ENSCAFT00000024111.5">
    <property type="protein sequence ID" value="ENSCAFP00000022384.3"/>
    <property type="gene ID" value="ENSCAFG00000015190.5"/>
</dbReference>
<dbReference type="GO" id="GO:0005615">
    <property type="term" value="C:extracellular space"/>
    <property type="evidence" value="ECO:0007669"/>
    <property type="project" value="Ensembl"/>
</dbReference>
<dbReference type="FunFam" id="2.40.10.10:FF:000068">
    <property type="entry name" value="transmembrane protease serine 2"/>
    <property type="match status" value="1"/>
</dbReference>
<evidence type="ECO:0000256" key="7">
    <source>
        <dbReference type="ARBA" id="ARBA00022536"/>
    </source>
</evidence>
<dbReference type="FunFam" id="2.40.10.10:FF:000065">
    <property type="entry name" value="Urokinase-type plasminogen activator"/>
    <property type="match status" value="1"/>
</dbReference>
<dbReference type="InterPro" id="IPR050127">
    <property type="entry name" value="Serine_Proteases_S1"/>
</dbReference>
<feature type="domain" description="Kringle" evidence="22">
    <location>
        <begin position="181"/>
        <end position="263"/>
    </location>
</feature>
<comment type="subunit">
    <text evidence="16">Found in high and low molecular mass forms. Each consists of two chains, A and B. The high molecular mass form contains a long chain A which is cleaved to yield a short chain A. Forms heterodimer with SERPINA5. Binds LRP1B; binding is followed by internalization and degradation. Interacts with MRC2. Interacts with PLAUR. In complex with SERPINE1, interacts with PLAUR/uPAR. Interacts with SORL1 and LRP1, either alone or in complex with SERPINE1; these interactions are abolished in the presence of LRPAP1/RAP. The ternary complex composed of PLAUR-PLAU-PAI1 also interacts with SORLA.</text>
</comment>
<comment type="catalytic activity">
    <reaction evidence="1">
        <text>Specific cleavage of Arg-|-Val bond in plasminogen to form plasmin.</text>
        <dbReference type="EC" id="3.4.21.73"/>
    </reaction>
</comment>
<comment type="function">
    <text evidence="2">Specifically cleaves the zymogen plasminogen to form the active enzyme plasmin.</text>
</comment>
<dbReference type="GO" id="GO:0048018">
    <property type="term" value="F:receptor ligand activity"/>
    <property type="evidence" value="ECO:0007669"/>
    <property type="project" value="Ensembl"/>
</dbReference>
<evidence type="ECO:0000256" key="5">
    <source>
        <dbReference type="ARBA" id="ARBA00019414"/>
    </source>
</evidence>
<dbReference type="OMA" id="WPWCYVQ"/>
<dbReference type="PROSITE" id="PS00134">
    <property type="entry name" value="TRYPSIN_HIS"/>
    <property type="match status" value="1"/>
</dbReference>
<dbReference type="GO" id="GO:0009986">
    <property type="term" value="C:cell surface"/>
    <property type="evidence" value="ECO:0007669"/>
    <property type="project" value="Ensembl"/>
</dbReference>
<dbReference type="SMART" id="SM00130">
    <property type="entry name" value="KR"/>
    <property type="match status" value="1"/>
</dbReference>
<evidence type="ECO:0000313" key="25">
    <source>
        <dbReference type="Ensembl" id="ENSCAFP00030011694.1"/>
    </source>
</evidence>
<keyword evidence="6" id="KW-0964">Secreted</keyword>
<organism evidence="25 27">
    <name type="scientific">Canis lupus familiaris</name>
    <name type="common">Dog</name>
    <name type="synonym">Canis familiaris</name>
    <dbReference type="NCBI Taxonomy" id="9615"/>
    <lineage>
        <taxon>Eukaryota</taxon>
        <taxon>Metazoa</taxon>
        <taxon>Chordata</taxon>
        <taxon>Craniata</taxon>
        <taxon>Vertebrata</taxon>
        <taxon>Euteleostomi</taxon>
        <taxon>Mammalia</taxon>
        <taxon>Eutheria</taxon>
        <taxon>Laurasiatheria</taxon>
        <taxon>Carnivora</taxon>
        <taxon>Caniformia</taxon>
        <taxon>Canidae</taxon>
        <taxon>Canis</taxon>
    </lineage>
</organism>
<reference evidence="25" key="3">
    <citation type="submission" date="2025-05" db="UniProtKB">
        <authorList>
            <consortium name="Ensembl"/>
        </authorList>
    </citation>
    <scope>IDENTIFICATION</scope>
</reference>
<dbReference type="Pfam" id="PF00051">
    <property type="entry name" value="Kringle"/>
    <property type="match status" value="1"/>
</dbReference>
<dbReference type="GO" id="GO:2001044">
    <property type="term" value="P:regulation of integrin-mediated signaling pathway"/>
    <property type="evidence" value="ECO:0007669"/>
    <property type="project" value="Ensembl"/>
</dbReference>
<dbReference type="SMR" id="A0A8C0REM2"/>
<dbReference type="GO" id="GO:0031639">
    <property type="term" value="P:plasminogen activation"/>
    <property type="evidence" value="ECO:0007669"/>
    <property type="project" value="Ensembl"/>
</dbReference>
<name>A0A8C0REM2_CANLF</name>
<evidence type="ECO:0000256" key="1">
    <source>
        <dbReference type="ARBA" id="ARBA00000942"/>
    </source>
</evidence>
<feature type="region of interest" description="Disordered" evidence="20">
    <location>
        <begin position="1"/>
        <end position="105"/>
    </location>
</feature>
<evidence type="ECO:0000256" key="4">
    <source>
        <dbReference type="ARBA" id="ARBA00013183"/>
    </source>
</evidence>
<feature type="compositionally biased region" description="Polar residues" evidence="20">
    <location>
        <begin position="1"/>
        <end position="11"/>
    </location>
</feature>
<evidence type="ECO:0000256" key="17">
    <source>
        <dbReference type="PROSITE-ProRule" id="PRU00076"/>
    </source>
</evidence>
<dbReference type="PANTHER" id="PTHR24264">
    <property type="entry name" value="TRYPSIN-RELATED"/>
    <property type="match status" value="1"/>
</dbReference>
<dbReference type="InterPro" id="IPR043504">
    <property type="entry name" value="Peptidase_S1_PA_chymotrypsin"/>
</dbReference>
<dbReference type="InterPro" id="IPR009003">
    <property type="entry name" value="Peptidase_S1_PA"/>
</dbReference>
<dbReference type="GO" id="GO:0042730">
    <property type="term" value="P:fibrinolysis"/>
    <property type="evidence" value="ECO:0007669"/>
    <property type="project" value="Ensembl"/>
</dbReference>
<dbReference type="GO" id="GO:0001666">
    <property type="term" value="P:response to hypoxia"/>
    <property type="evidence" value="ECO:0007669"/>
    <property type="project" value="Ensembl"/>
</dbReference>
<dbReference type="Pfam" id="PF00089">
    <property type="entry name" value="Trypsin"/>
    <property type="match status" value="1"/>
</dbReference>
<dbReference type="GO" id="GO:0004252">
    <property type="term" value="F:serine-type endopeptidase activity"/>
    <property type="evidence" value="ECO:0007669"/>
    <property type="project" value="UniProtKB-EC"/>
</dbReference>
<dbReference type="OrthoDB" id="9406323at2759"/>
<dbReference type="FunFam" id="2.10.25.10:FF:000266">
    <property type="entry name" value="Urokinase-type plasminogen activator"/>
    <property type="match status" value="1"/>
</dbReference>
<dbReference type="FunFam" id="2.40.20.10:FF:000001">
    <property type="entry name" value="Urokinase-type plasminogen activator"/>
    <property type="match status" value="1"/>
</dbReference>
<sequence>MPLDPSVQTSLVPCAGGRAAPRSQPRPWKPTGPGRGCPQGSRGKERVGEIPGWGGARAGAGPDIDRAPQPASGTARPPEPQSLADCPSPSGSLRPGSASPRRSYRAAARSLSPATMRALMTCLLLGALVGSHEFHPVSSASNCSCLNGGTCVSYKYFSNIQRCNCPKKFQGEHCEIDTSKTCYEGNGHSYRGKANTNTRGRPCLAWNSAAVLLKQYHALRPDALQLGLGKHNYCRNPDHQRKPWCYVQVGLMQLVQECTVQHCSFEKNPHSPPEKAEFQCGQKALRPRFKIIGGEFTTIENQPWFAAIYRKHRGGSVTYQCGGSLISPCWVVSATHCFINSQKKDDYIVYLGRSKRISKTFGEMKFEVEKLILHEDYSADSLAHHNDIALLKIRSDEGQCAQPSRSIQTICLPPSRGDAHFGASCEISGFGKENSTDYLYPEQLKMTVVKLVSHQECQQPHYYGSEVTDQMLCAADPEWETDSCQGDSGGPLVCSTQGRLTLTGIVSWGSGCAMKNKPGVYTRVSRFLPWIHRHIGEQNGLTL</sequence>
<evidence type="ECO:0000256" key="20">
    <source>
        <dbReference type="SAM" id="MobiDB-lite"/>
    </source>
</evidence>
<evidence type="ECO:0000256" key="16">
    <source>
        <dbReference type="ARBA" id="ARBA00046787"/>
    </source>
</evidence>
<dbReference type="InterPro" id="IPR000742">
    <property type="entry name" value="EGF"/>
</dbReference>
<dbReference type="GO" id="GO:1905370">
    <property type="term" value="C:serine-type endopeptidase complex"/>
    <property type="evidence" value="ECO:0007669"/>
    <property type="project" value="Ensembl"/>
</dbReference>
<dbReference type="GO" id="GO:0030335">
    <property type="term" value="P:positive regulation of cell migration"/>
    <property type="evidence" value="ECO:0007669"/>
    <property type="project" value="Ensembl"/>
</dbReference>
<dbReference type="AlphaFoldDB" id="A0A8C0REM2"/>
<keyword evidence="13" id="KW-0865">Zymogen</keyword>
<feature type="domain" description="EGF-like" evidence="21">
    <location>
        <begin position="139"/>
        <end position="175"/>
    </location>
</feature>
<dbReference type="InterPro" id="IPR001254">
    <property type="entry name" value="Trypsin_dom"/>
</dbReference>
<dbReference type="Gene3D" id="2.10.25.10">
    <property type="entry name" value="Laminin"/>
    <property type="match status" value="1"/>
</dbReference>
<dbReference type="EC" id="3.4.21.73" evidence="4"/>
<dbReference type="GO" id="GO:0007173">
    <property type="term" value="P:epidermal growth factor receptor signaling pathway"/>
    <property type="evidence" value="ECO:0007669"/>
    <property type="project" value="Ensembl"/>
</dbReference>
<keyword evidence="11 19" id="KW-0378">Hydrolase</keyword>
<dbReference type="InterPro" id="IPR033116">
    <property type="entry name" value="TRYPSIN_SER"/>
</dbReference>
<dbReference type="PROSITE" id="PS00021">
    <property type="entry name" value="KRINGLE_1"/>
    <property type="match status" value="1"/>
</dbReference>
<dbReference type="PROSITE" id="PS50026">
    <property type="entry name" value="EGF_3"/>
    <property type="match status" value="1"/>
</dbReference>
<evidence type="ECO:0000259" key="21">
    <source>
        <dbReference type="PROSITE" id="PS50026"/>
    </source>
</evidence>
<dbReference type="PROSITE" id="PS50070">
    <property type="entry name" value="KRINGLE_2"/>
    <property type="match status" value="1"/>
</dbReference>
<evidence type="ECO:0000256" key="9">
    <source>
        <dbReference type="ARBA" id="ARBA00022670"/>
    </source>
</evidence>
<evidence type="ECO:0000256" key="2">
    <source>
        <dbReference type="ARBA" id="ARBA00004018"/>
    </source>
</evidence>
<dbReference type="InterPro" id="IPR038178">
    <property type="entry name" value="Kringle_sf"/>
</dbReference>
<dbReference type="Gene3D" id="2.40.10.10">
    <property type="entry name" value="Trypsin-like serine proteases"/>
    <property type="match status" value="2"/>
</dbReference>
<comment type="subcellular location">
    <subcellularLocation>
        <location evidence="3">Secreted</location>
    </subcellularLocation>
</comment>
<proteinExistence type="predicted"/>
<protein>
    <recommendedName>
        <fullName evidence="5">Urokinase-type plasminogen activator</fullName>
        <ecNumber evidence="4">3.4.21.73</ecNumber>
    </recommendedName>
</protein>
<evidence type="ECO:0000313" key="26">
    <source>
        <dbReference type="Proteomes" id="UP000002254"/>
    </source>
</evidence>
<keyword evidence="8 18" id="KW-0420">Kringle</keyword>
<evidence type="ECO:0000256" key="3">
    <source>
        <dbReference type="ARBA" id="ARBA00004613"/>
    </source>
</evidence>
<dbReference type="PROSITE" id="PS50240">
    <property type="entry name" value="TRYPSIN_DOM"/>
    <property type="match status" value="1"/>
</dbReference>
<dbReference type="CDD" id="cd00108">
    <property type="entry name" value="KR"/>
    <property type="match status" value="1"/>
</dbReference>
<evidence type="ECO:0000256" key="8">
    <source>
        <dbReference type="ARBA" id="ARBA00022572"/>
    </source>
</evidence>
<dbReference type="Ensembl" id="ENSCAFT00030013392.1">
    <property type="protein sequence ID" value="ENSCAFP00030011694.1"/>
    <property type="gene ID" value="ENSCAFG00030007285.1"/>
</dbReference>
<evidence type="ECO:0000256" key="13">
    <source>
        <dbReference type="ARBA" id="ARBA00023145"/>
    </source>
</evidence>
<feature type="domain" description="Peptidase S1" evidence="23">
    <location>
        <begin position="291"/>
        <end position="536"/>
    </location>
</feature>
<dbReference type="CDD" id="cd00190">
    <property type="entry name" value="Tryp_SPc"/>
    <property type="match status" value="1"/>
</dbReference>
<evidence type="ECO:0000313" key="24">
    <source>
        <dbReference type="Ensembl" id="ENSCAFP00000022384.3"/>
    </source>
</evidence>
<dbReference type="SUPFAM" id="SSF57440">
    <property type="entry name" value="Kringle-like"/>
    <property type="match status" value="1"/>
</dbReference>
<evidence type="ECO:0000259" key="23">
    <source>
        <dbReference type="PROSITE" id="PS50240"/>
    </source>
</evidence>
<dbReference type="InterPro" id="IPR001314">
    <property type="entry name" value="Peptidase_S1A"/>
</dbReference>
<dbReference type="GO" id="GO:2000097">
    <property type="term" value="P:regulation of smooth muscle cell-matrix adhesion"/>
    <property type="evidence" value="ECO:0007669"/>
    <property type="project" value="Ensembl"/>
</dbReference>
<evidence type="ECO:0000259" key="22">
    <source>
        <dbReference type="PROSITE" id="PS50070"/>
    </source>
</evidence>
<dbReference type="GO" id="GO:0042127">
    <property type="term" value="P:regulation of cell population proliferation"/>
    <property type="evidence" value="ECO:0007669"/>
    <property type="project" value="Ensembl"/>
</dbReference>
<keyword evidence="15" id="KW-0617">Plasminogen activation</keyword>
<accession>A0A8C0REM2</accession>